<dbReference type="KEGG" id="nsl:BOX37_12180"/>
<reference evidence="2" key="1">
    <citation type="submission" date="2016-11" db="EMBL/GenBank/DDBJ databases">
        <authorList>
            <person name="Jaros S."/>
            <person name="Januszkiewicz K."/>
            <person name="Wedrychowicz H."/>
        </authorList>
    </citation>
    <scope>NUCLEOTIDE SEQUENCE [LARGE SCALE GENOMIC DNA]</scope>
    <source>
        <strain evidence="2">Y48</strain>
    </source>
</reference>
<dbReference type="EMBL" id="CP018082">
    <property type="protein sequence ID" value="APE34589.1"/>
    <property type="molecule type" value="Genomic_DNA"/>
</dbReference>
<proteinExistence type="predicted"/>
<dbReference type="Proteomes" id="UP000183810">
    <property type="component" value="Chromosome"/>
</dbReference>
<evidence type="ECO:0008006" key="4">
    <source>
        <dbReference type="Google" id="ProtNLM"/>
    </source>
</evidence>
<dbReference type="AlphaFoldDB" id="A0A1J0VRD0"/>
<evidence type="ECO:0000313" key="2">
    <source>
        <dbReference type="EMBL" id="APE34589.1"/>
    </source>
</evidence>
<organism evidence="2 3">
    <name type="scientific">Nocardia mangyaensis</name>
    <dbReference type="NCBI Taxonomy" id="2213200"/>
    <lineage>
        <taxon>Bacteria</taxon>
        <taxon>Bacillati</taxon>
        <taxon>Actinomycetota</taxon>
        <taxon>Actinomycetes</taxon>
        <taxon>Mycobacteriales</taxon>
        <taxon>Nocardiaceae</taxon>
        <taxon>Nocardia</taxon>
    </lineage>
</organism>
<dbReference type="OrthoDB" id="4304666at2"/>
<name>A0A1J0VRD0_9NOCA</name>
<evidence type="ECO:0000256" key="1">
    <source>
        <dbReference type="SAM" id="MobiDB-lite"/>
    </source>
</evidence>
<gene>
    <name evidence="2" type="ORF">BOX37_12180</name>
</gene>
<protein>
    <recommendedName>
        <fullName evidence="4">Integral membrane protein</fullName>
    </recommendedName>
</protein>
<sequence length="364" mass="38523">MATEVTLSGDALVLPGGVRVTFVRTLRLPESGTYPLPPGLGTFPLRRVADHPDTVPGEWRKRGGVMLPVYQREAMWLRFSATTPTALKVAVGKVCAVSGKPWSDSLGKEPQNYLALPDQPWLDGINSGDGTVRQFVAVPLGLGATVEGQVTGSEQWGGVQLAAHGLTEDARAVWDTEQEALRRSLRPAANPVGYAVPEGMVAGAPMAVSAPWSGAPAGAPAAPGSPAPTGAPRKSRGRSTARSMGMGAGGTMRQEIYADHRPIADYGREADGRVFVHLASAAEWQQITGEPAPPTPITAQAYTQHGLPWFDYYAADAEDLPPADELAAVRPTGDWLADEQPNPPIEDSLPVIPLGHKTIKDGDW</sequence>
<feature type="region of interest" description="Disordered" evidence="1">
    <location>
        <begin position="213"/>
        <end position="247"/>
    </location>
</feature>
<evidence type="ECO:0000313" key="3">
    <source>
        <dbReference type="Proteomes" id="UP000183810"/>
    </source>
</evidence>
<feature type="compositionally biased region" description="Low complexity" evidence="1">
    <location>
        <begin position="213"/>
        <end position="232"/>
    </location>
</feature>
<keyword evidence="3" id="KW-1185">Reference proteome</keyword>
<dbReference type="RefSeq" id="WP_071927772.1">
    <property type="nucleotide sequence ID" value="NZ_CP018082.1"/>
</dbReference>
<accession>A0A1J0VRD0</accession>